<comment type="caution">
    <text evidence="2">The sequence shown here is derived from an EMBL/GenBank/DDBJ whole genome shotgun (WGS) entry which is preliminary data.</text>
</comment>
<organism evidence="2 3">
    <name type="scientific">Hypsibius exemplaris</name>
    <name type="common">Freshwater tardigrade</name>
    <dbReference type="NCBI Taxonomy" id="2072580"/>
    <lineage>
        <taxon>Eukaryota</taxon>
        <taxon>Metazoa</taxon>
        <taxon>Ecdysozoa</taxon>
        <taxon>Tardigrada</taxon>
        <taxon>Eutardigrada</taxon>
        <taxon>Parachela</taxon>
        <taxon>Hypsibioidea</taxon>
        <taxon>Hypsibiidae</taxon>
        <taxon>Hypsibius</taxon>
    </lineage>
</organism>
<dbReference type="OrthoDB" id="5816437at2759"/>
<dbReference type="Pfam" id="PF00069">
    <property type="entry name" value="Pkinase"/>
    <property type="match status" value="1"/>
</dbReference>
<reference evidence="3" key="1">
    <citation type="submission" date="2017-01" db="EMBL/GenBank/DDBJ databases">
        <title>Comparative genomics of anhydrobiosis in the tardigrade Hypsibius dujardini.</title>
        <authorList>
            <person name="Yoshida Y."/>
            <person name="Koutsovoulos G."/>
            <person name="Laetsch D."/>
            <person name="Stevens L."/>
            <person name="Kumar S."/>
            <person name="Horikawa D."/>
            <person name="Ishino K."/>
            <person name="Komine S."/>
            <person name="Tomita M."/>
            <person name="Blaxter M."/>
            <person name="Arakawa K."/>
        </authorList>
    </citation>
    <scope>NUCLEOTIDE SEQUENCE [LARGE SCALE GENOMIC DNA]</scope>
    <source>
        <strain evidence="3">Z151</strain>
    </source>
</reference>
<evidence type="ECO:0000313" key="2">
    <source>
        <dbReference type="EMBL" id="OWA54125.1"/>
    </source>
</evidence>
<proteinExistence type="predicted"/>
<protein>
    <recommendedName>
        <fullName evidence="1">Protein kinase domain-containing protein</fullName>
    </recommendedName>
</protein>
<dbReference type="AlphaFoldDB" id="A0A9X6RNK1"/>
<dbReference type="InterPro" id="IPR000719">
    <property type="entry name" value="Prot_kinase_dom"/>
</dbReference>
<evidence type="ECO:0000313" key="3">
    <source>
        <dbReference type="Proteomes" id="UP000192578"/>
    </source>
</evidence>
<dbReference type="GO" id="GO:0005737">
    <property type="term" value="C:cytoplasm"/>
    <property type="evidence" value="ECO:0007669"/>
    <property type="project" value="TreeGrafter"/>
</dbReference>
<dbReference type="SUPFAM" id="SSF56112">
    <property type="entry name" value="Protein kinase-like (PK-like)"/>
    <property type="match status" value="1"/>
</dbReference>
<dbReference type="Gene3D" id="1.10.510.10">
    <property type="entry name" value="Transferase(Phosphotransferase) domain 1"/>
    <property type="match status" value="1"/>
</dbReference>
<feature type="domain" description="Protein kinase" evidence="1">
    <location>
        <begin position="1"/>
        <end position="285"/>
    </location>
</feature>
<dbReference type="GO" id="GO:0005524">
    <property type="term" value="F:ATP binding"/>
    <property type="evidence" value="ECO:0007669"/>
    <property type="project" value="InterPro"/>
</dbReference>
<evidence type="ECO:0000259" key="1">
    <source>
        <dbReference type="PROSITE" id="PS50011"/>
    </source>
</evidence>
<keyword evidence="3" id="KW-1185">Reference proteome</keyword>
<gene>
    <name evidence="2" type="ORF">BV898_18543</name>
</gene>
<dbReference type="SMART" id="SM00220">
    <property type="entry name" value="S_TKc"/>
    <property type="match status" value="1"/>
</dbReference>
<accession>A0A9X6RNK1</accession>
<dbReference type="GO" id="GO:0004674">
    <property type="term" value="F:protein serine/threonine kinase activity"/>
    <property type="evidence" value="ECO:0007669"/>
    <property type="project" value="TreeGrafter"/>
</dbReference>
<dbReference type="InterPro" id="IPR053235">
    <property type="entry name" value="Ser_Thr_kinase"/>
</dbReference>
<name>A0A9X6RNK1_HYPEX</name>
<dbReference type="PROSITE" id="PS50011">
    <property type="entry name" value="PROTEIN_KINASE_DOM"/>
    <property type="match status" value="1"/>
</dbReference>
<dbReference type="Proteomes" id="UP000192578">
    <property type="component" value="Unassembled WGS sequence"/>
</dbReference>
<sequence>MDDIAEFDVSHIEFMGEELKPGNLRRLTDKMDPDFNMLSTLLSIRHENIVSYFSYDLICVSDTSEISAIIASLRQCRFFEQAQGDDALSLLDFVRKTRVEMKQMIRYTLQLLDALDYLHSQNVPYILMALQTTSIKVTPDYASVKIFDWLNPFYFSPMLHHKHQILSGENFLYPDVLKRISEMETAGAKTDGIHFIDLIKPNVDVWSLGCVVLDMMSGGDLRHVDKNGIILDKSLSLSAWRDGLTDGGYPLIPSSAPDLVRRICKKCFRRDPLRQYTAKELTRFIQEAQEAGKHVKSIGDEIPPEVHQASATRPYCAVSISVDDMPRTSRDVLFSPEPAKTTKSIDCQLDEGKSAFATRL</sequence>
<dbReference type="EMBL" id="MTYJ01000373">
    <property type="protein sequence ID" value="OWA54125.1"/>
    <property type="molecule type" value="Genomic_DNA"/>
</dbReference>
<dbReference type="InterPro" id="IPR011009">
    <property type="entry name" value="Kinase-like_dom_sf"/>
</dbReference>
<dbReference type="PANTHER" id="PTHR24361">
    <property type="entry name" value="MITOGEN-ACTIVATED KINASE KINASE KINASE"/>
    <property type="match status" value="1"/>
</dbReference>